<sequence length="281" mass="32894">MLAISAYVLDYFYTNVFEKALPRTKFQNIRALGNESIDYVFLGSSRVENGISPEVIKNKTGKNAMNLGFQASKMSDIYLILQLLDEYKIKYKKAFIQVDYIFNIENGFSNVLSYEILPFIHENELISNHCQFNDNINFWRNKYLPFYRYSITSQKIGIREIFSNLIRKKTPILENKGYSPLYGHFSGGNYTLPETILQKNKYYDSMVNYSLKNKKEIIFFTAPFRILNNDFSFVQKLETKIPGLKNFSNELVDNKYFENNNHLNHQGAIAFTTILIEKLKL</sequence>
<accession>A0ABR7IU94</accession>
<evidence type="ECO:0000313" key="1">
    <source>
        <dbReference type="EMBL" id="MBC5833334.1"/>
    </source>
</evidence>
<keyword evidence="2" id="KW-1185">Reference proteome</keyword>
<proteinExistence type="predicted"/>
<evidence type="ECO:0000313" key="2">
    <source>
        <dbReference type="Proteomes" id="UP000605990"/>
    </source>
</evidence>
<reference evidence="1 2" key="1">
    <citation type="submission" date="2020-08" db="EMBL/GenBank/DDBJ databases">
        <title>Description of novel Flavobacterium F-408 isolate.</title>
        <authorList>
            <person name="Saticioglu I.B."/>
            <person name="Duman M."/>
            <person name="Altun S."/>
        </authorList>
    </citation>
    <scope>NUCLEOTIDE SEQUENCE [LARGE SCALE GENOMIC DNA]</scope>
    <source>
        <strain evidence="1 2">F-408</strain>
    </source>
</reference>
<organism evidence="1 2">
    <name type="scientific">Flavobacterium bernardetii</name>
    <dbReference type="NCBI Taxonomy" id="2813823"/>
    <lineage>
        <taxon>Bacteria</taxon>
        <taxon>Pseudomonadati</taxon>
        <taxon>Bacteroidota</taxon>
        <taxon>Flavobacteriia</taxon>
        <taxon>Flavobacteriales</taxon>
        <taxon>Flavobacteriaceae</taxon>
        <taxon>Flavobacterium</taxon>
    </lineage>
</organism>
<evidence type="ECO:0008006" key="3">
    <source>
        <dbReference type="Google" id="ProtNLM"/>
    </source>
</evidence>
<dbReference type="EMBL" id="JACRUN010000001">
    <property type="protein sequence ID" value="MBC5833334.1"/>
    <property type="molecule type" value="Genomic_DNA"/>
</dbReference>
<protein>
    <recommendedName>
        <fullName evidence="3">SGNH/GDSL hydrolase family protein</fullName>
    </recommendedName>
</protein>
<comment type="caution">
    <text evidence="1">The sequence shown here is derived from an EMBL/GenBank/DDBJ whole genome shotgun (WGS) entry which is preliminary data.</text>
</comment>
<name>A0ABR7IU94_9FLAO</name>
<dbReference type="RefSeq" id="WP_166124589.1">
    <property type="nucleotide sequence ID" value="NZ_JAANOQ010000001.1"/>
</dbReference>
<gene>
    <name evidence="1" type="ORF">H8R27_00410</name>
</gene>
<dbReference type="Proteomes" id="UP000605990">
    <property type="component" value="Unassembled WGS sequence"/>
</dbReference>